<dbReference type="Proteomes" id="UP000252884">
    <property type="component" value="Unassembled WGS sequence"/>
</dbReference>
<organism evidence="1 2">
    <name type="scientific">Pseudorhodoferax soli</name>
    <dbReference type="NCBI Taxonomy" id="545864"/>
    <lineage>
        <taxon>Bacteria</taxon>
        <taxon>Pseudomonadati</taxon>
        <taxon>Pseudomonadota</taxon>
        <taxon>Betaproteobacteria</taxon>
        <taxon>Burkholderiales</taxon>
        <taxon>Comamonadaceae</taxon>
    </lineage>
</organism>
<dbReference type="OrthoDB" id="9781972at2"/>
<sequence length="199" mass="21307">MGARVAGLDWTDIAAQLNTEGWAVLSGLLDAAQIQALAALCARPGPWPGWVAALQAALRVRLTPVANDWHARLMRPLRHPATLVHGEDPQPQRLPAGADLPLQHGSAHAHAFPLQLGILLSTPGADFTGGAMVLTEQRPRMQSRPMVLPLRCGDIAVYAAAERPQAGARGDYTVRMRHGIARVRSGQRLGLALRLDESA</sequence>
<evidence type="ECO:0000313" key="2">
    <source>
        <dbReference type="Proteomes" id="UP000252884"/>
    </source>
</evidence>
<dbReference type="EMBL" id="QPJK01000002">
    <property type="protein sequence ID" value="RCW74573.1"/>
    <property type="molecule type" value="Genomic_DNA"/>
</dbReference>
<proteinExistence type="predicted"/>
<gene>
    <name evidence="1" type="ORF">DES41_102896</name>
</gene>
<dbReference type="Pfam" id="PF09859">
    <property type="entry name" value="Oxygenase-NA"/>
    <property type="match status" value="1"/>
</dbReference>
<protein>
    <recommendedName>
        <fullName evidence="3">Fe2OG dioxygenase domain-containing protein</fullName>
    </recommendedName>
</protein>
<reference evidence="1 2" key="1">
    <citation type="submission" date="2018-07" db="EMBL/GenBank/DDBJ databases">
        <title>Genomic Encyclopedia of Type Strains, Phase IV (KMG-IV): sequencing the most valuable type-strain genomes for metagenomic binning, comparative biology and taxonomic classification.</title>
        <authorList>
            <person name="Goeker M."/>
        </authorList>
    </citation>
    <scope>NUCLEOTIDE SEQUENCE [LARGE SCALE GENOMIC DNA]</scope>
    <source>
        <strain evidence="1 2">DSM 21634</strain>
    </source>
</reference>
<comment type="caution">
    <text evidence="1">The sequence shown here is derived from an EMBL/GenBank/DDBJ whole genome shotgun (WGS) entry which is preliminary data.</text>
</comment>
<dbReference type="AlphaFoldDB" id="A0A368Y2T5"/>
<dbReference type="InterPro" id="IPR018655">
    <property type="entry name" value="DUF2086"/>
</dbReference>
<name>A0A368Y2T5_9BURK</name>
<evidence type="ECO:0008006" key="3">
    <source>
        <dbReference type="Google" id="ProtNLM"/>
    </source>
</evidence>
<evidence type="ECO:0000313" key="1">
    <source>
        <dbReference type="EMBL" id="RCW74573.1"/>
    </source>
</evidence>
<keyword evidence="2" id="KW-1185">Reference proteome</keyword>
<dbReference type="RefSeq" id="WP_114467656.1">
    <property type="nucleotide sequence ID" value="NZ_QPJK01000002.1"/>
</dbReference>
<accession>A0A368Y2T5</accession>